<sequence length="298" mass="32546">MGEGDGEFAGGFSWQRERRWIIWSIVLVIAMVMIAIPAAEAVESSNSTADAASTSPNASNGLLLMGGCVLFVLAIPFLASGIHWRSVGWKTLQRNMMQNNADHKNGWAEAGRLHLDISRRRALRPVDPTPLVPRPGEHFHLRTRIGYSRYVTSGDGSYSHTVAFGTGPAGLALVGASLIGNSRRRSEAMAAATPAWREKQYTDVLAGNYGLVIFPYGRAMHFDWNHVTTFHPNPTNWTVTFEFFDAEPLSLYGPAAPLICVYAASKLWGGEQFHADPRLRSIAASSLAEAARKALGQH</sequence>
<evidence type="ECO:0000313" key="2">
    <source>
        <dbReference type="EMBL" id="QDQ98433.1"/>
    </source>
</evidence>
<keyword evidence="1" id="KW-0812">Transmembrane</keyword>
<dbReference type="KEGG" id="toy:FO059_15295"/>
<accession>A0A516X5Y5</accession>
<proteinExistence type="predicted"/>
<dbReference type="RefSeq" id="WP_143909838.1">
    <property type="nucleotide sequence ID" value="NZ_CP041765.1"/>
</dbReference>
<feature type="transmembrane region" description="Helical" evidence="1">
    <location>
        <begin position="62"/>
        <end position="84"/>
    </location>
</feature>
<dbReference type="OrthoDB" id="3821116at2"/>
<reference evidence="2 3" key="2">
    <citation type="submission" date="2019-07" db="EMBL/GenBank/DDBJ databases">
        <authorList>
            <person name="Huang Y."/>
        </authorList>
    </citation>
    <scope>NUCLEOTIDE SEQUENCE [LARGE SCALE GENOMIC DNA]</scope>
    <source>
        <strain evidence="2 3">HY188</strain>
    </source>
</reference>
<feature type="transmembrane region" description="Helical" evidence="1">
    <location>
        <begin position="20"/>
        <end position="42"/>
    </location>
</feature>
<gene>
    <name evidence="2" type="ORF">FO059_15295</name>
</gene>
<dbReference type="AlphaFoldDB" id="A0A516X5Y5"/>
<dbReference type="EMBL" id="CP041765">
    <property type="protein sequence ID" value="QDQ98433.1"/>
    <property type="molecule type" value="Genomic_DNA"/>
</dbReference>
<organism evidence="2 3">
    <name type="scientific">Tomitella fengzijianii</name>
    <dbReference type="NCBI Taxonomy" id="2597660"/>
    <lineage>
        <taxon>Bacteria</taxon>
        <taxon>Bacillati</taxon>
        <taxon>Actinomycetota</taxon>
        <taxon>Actinomycetes</taxon>
        <taxon>Mycobacteriales</taxon>
        <taxon>Tomitella</taxon>
    </lineage>
</organism>
<name>A0A516X5Y5_9ACTN</name>
<keyword evidence="1" id="KW-1133">Transmembrane helix</keyword>
<keyword evidence="3" id="KW-1185">Reference proteome</keyword>
<keyword evidence="1" id="KW-0472">Membrane</keyword>
<dbReference type="Proteomes" id="UP000317344">
    <property type="component" value="Chromosome"/>
</dbReference>
<evidence type="ECO:0000313" key="3">
    <source>
        <dbReference type="Proteomes" id="UP000317344"/>
    </source>
</evidence>
<evidence type="ECO:0000256" key="1">
    <source>
        <dbReference type="SAM" id="Phobius"/>
    </source>
</evidence>
<protein>
    <submittedName>
        <fullName evidence="2">Uncharacterized protein</fullName>
    </submittedName>
</protein>
<reference evidence="2 3" key="1">
    <citation type="submission" date="2019-07" db="EMBL/GenBank/DDBJ databases">
        <title>Tomitella cavernea sp. nov., an actinomycete isolated from soil.</title>
        <authorList>
            <person name="Cheng J."/>
        </authorList>
    </citation>
    <scope>NUCLEOTIDE SEQUENCE [LARGE SCALE GENOMIC DNA]</scope>
    <source>
        <strain evidence="2 3">HY188</strain>
    </source>
</reference>